<dbReference type="Gene3D" id="1.20.1050.10">
    <property type="match status" value="1"/>
</dbReference>
<feature type="domain" description="GST N-terminal" evidence="6">
    <location>
        <begin position="2"/>
        <end position="79"/>
    </location>
</feature>
<dbReference type="SFLD" id="SFLDG01205">
    <property type="entry name" value="AMPS.1"/>
    <property type="match status" value="1"/>
</dbReference>
<dbReference type="EMBL" id="GL452008">
    <property type="protein sequence ID" value="EFN78062.1"/>
    <property type="molecule type" value="Genomic_DNA"/>
</dbReference>
<dbReference type="InParanoid" id="E2C1V0"/>
<dbReference type="OMA" id="NDWRTQW"/>
<proteinExistence type="inferred from homology"/>
<evidence type="ECO:0000256" key="1">
    <source>
        <dbReference type="ARBA" id="ARBA00011738"/>
    </source>
</evidence>
<dbReference type="FunFam" id="3.40.30.10:FF:000035">
    <property type="entry name" value="hematopoietic prostaglandin D synthase"/>
    <property type="match status" value="1"/>
</dbReference>
<dbReference type="CDD" id="cd03192">
    <property type="entry name" value="GST_C_Sigma_like"/>
    <property type="match status" value="1"/>
</dbReference>
<dbReference type="Pfam" id="PF14497">
    <property type="entry name" value="GST_C_3"/>
    <property type="match status" value="1"/>
</dbReference>
<protein>
    <recommendedName>
        <fullName evidence="2">glutathione transferase</fullName>
        <ecNumber evidence="2">2.5.1.18</ecNumber>
    </recommendedName>
</protein>
<dbReference type="GO" id="GO:0006749">
    <property type="term" value="P:glutathione metabolic process"/>
    <property type="evidence" value="ECO:0007669"/>
    <property type="project" value="TreeGrafter"/>
</dbReference>
<comment type="subunit">
    <text evidence="1">Homodimer.</text>
</comment>
<accession>E2C1V0</accession>
<dbReference type="InterPro" id="IPR036249">
    <property type="entry name" value="Thioredoxin-like_sf"/>
</dbReference>
<evidence type="ECO:0000259" key="6">
    <source>
        <dbReference type="PROSITE" id="PS50404"/>
    </source>
</evidence>
<reference evidence="8 9" key="1">
    <citation type="journal article" date="2010" name="Science">
        <title>Genomic comparison of the ants Camponotus floridanus and Harpegnathos saltator.</title>
        <authorList>
            <person name="Bonasio R."/>
            <person name="Zhang G."/>
            <person name="Ye C."/>
            <person name="Mutti N.S."/>
            <person name="Fang X."/>
            <person name="Qin N."/>
            <person name="Donahue G."/>
            <person name="Yang P."/>
            <person name="Li Q."/>
            <person name="Li C."/>
            <person name="Zhang P."/>
            <person name="Huang Z."/>
            <person name="Berger S.L."/>
            <person name="Reinberg D."/>
            <person name="Wang J."/>
            <person name="Liebig J."/>
        </authorList>
    </citation>
    <scope>NUCLEOTIDE SEQUENCE [LARGE SCALE GENOMIC DNA]</scope>
    <source>
        <strain evidence="8 9">R22 G/1</strain>
    </source>
</reference>
<comment type="similarity">
    <text evidence="4">Belongs to the GST superfamily. Sigma family.</text>
</comment>
<dbReference type="InterPro" id="IPR010987">
    <property type="entry name" value="Glutathione-S-Trfase_C-like"/>
</dbReference>
<dbReference type="SFLD" id="SFLDG00363">
    <property type="entry name" value="AMPS_(cytGST):_Alpha-__Mu-__Pi"/>
    <property type="match status" value="1"/>
</dbReference>
<dbReference type="GO" id="GO:0004602">
    <property type="term" value="F:glutathione peroxidase activity"/>
    <property type="evidence" value="ECO:0007669"/>
    <property type="project" value="UniProtKB-ARBA"/>
</dbReference>
<dbReference type="InterPro" id="IPR036282">
    <property type="entry name" value="Glutathione-S-Trfase_C_sf"/>
</dbReference>
<keyword evidence="9" id="KW-1185">Reference proteome</keyword>
<dbReference type="PANTHER" id="PTHR11571">
    <property type="entry name" value="GLUTATHIONE S-TRANSFERASE"/>
    <property type="match status" value="1"/>
</dbReference>
<dbReference type="Pfam" id="PF02798">
    <property type="entry name" value="GST_N"/>
    <property type="match status" value="1"/>
</dbReference>
<organism evidence="9">
    <name type="scientific">Harpegnathos saltator</name>
    <name type="common">Jerdon's jumping ant</name>
    <dbReference type="NCBI Taxonomy" id="610380"/>
    <lineage>
        <taxon>Eukaryota</taxon>
        <taxon>Metazoa</taxon>
        <taxon>Ecdysozoa</taxon>
        <taxon>Arthropoda</taxon>
        <taxon>Hexapoda</taxon>
        <taxon>Insecta</taxon>
        <taxon>Pterygota</taxon>
        <taxon>Neoptera</taxon>
        <taxon>Endopterygota</taxon>
        <taxon>Hymenoptera</taxon>
        <taxon>Apocrita</taxon>
        <taxon>Aculeata</taxon>
        <taxon>Formicoidea</taxon>
        <taxon>Formicidae</taxon>
        <taxon>Ponerinae</taxon>
        <taxon>Ponerini</taxon>
        <taxon>Harpegnathos</taxon>
    </lineage>
</organism>
<dbReference type="OrthoDB" id="414243at2759"/>
<keyword evidence="3 8" id="KW-0808">Transferase</keyword>
<dbReference type="PhylomeDB" id="E2C1V0"/>
<dbReference type="FunFam" id="1.20.1050.10:FF:000030">
    <property type="entry name" value="Glutathione S-transferase S1"/>
    <property type="match status" value="1"/>
</dbReference>
<dbReference type="KEGG" id="hst:105189017"/>
<evidence type="ECO:0000256" key="2">
    <source>
        <dbReference type="ARBA" id="ARBA00012452"/>
    </source>
</evidence>
<feature type="domain" description="GST C-terminal" evidence="7">
    <location>
        <begin position="81"/>
        <end position="202"/>
    </location>
</feature>
<dbReference type="EC" id="2.5.1.18" evidence="2"/>
<dbReference type="STRING" id="610380.E2C1V0"/>
<evidence type="ECO:0000256" key="4">
    <source>
        <dbReference type="ARBA" id="ARBA00038317"/>
    </source>
</evidence>
<dbReference type="InterPro" id="IPR004046">
    <property type="entry name" value="GST_C"/>
</dbReference>
<name>E2C1V0_HARSA</name>
<dbReference type="SFLD" id="SFLDS00019">
    <property type="entry name" value="Glutathione_Transferase_(cytos"/>
    <property type="match status" value="1"/>
</dbReference>
<evidence type="ECO:0000313" key="9">
    <source>
        <dbReference type="Proteomes" id="UP000008237"/>
    </source>
</evidence>
<dbReference type="GO" id="GO:0004364">
    <property type="term" value="F:glutathione transferase activity"/>
    <property type="evidence" value="ECO:0007669"/>
    <property type="project" value="UniProtKB-EC"/>
</dbReference>
<dbReference type="Gene3D" id="3.40.30.10">
    <property type="entry name" value="Glutaredoxin"/>
    <property type="match status" value="1"/>
</dbReference>
<dbReference type="PROSITE" id="PS50404">
    <property type="entry name" value="GST_NTER"/>
    <property type="match status" value="1"/>
</dbReference>
<comment type="catalytic activity">
    <reaction evidence="5">
        <text>RX + glutathione = an S-substituted glutathione + a halide anion + H(+)</text>
        <dbReference type="Rhea" id="RHEA:16437"/>
        <dbReference type="ChEBI" id="CHEBI:15378"/>
        <dbReference type="ChEBI" id="CHEBI:16042"/>
        <dbReference type="ChEBI" id="CHEBI:17792"/>
        <dbReference type="ChEBI" id="CHEBI:57925"/>
        <dbReference type="ChEBI" id="CHEBI:90779"/>
        <dbReference type="EC" id="2.5.1.18"/>
    </reaction>
</comment>
<dbReference type="SUPFAM" id="SSF52833">
    <property type="entry name" value="Thioredoxin-like"/>
    <property type="match status" value="1"/>
</dbReference>
<dbReference type="InterPro" id="IPR050213">
    <property type="entry name" value="GST_superfamily"/>
</dbReference>
<sequence length="202" mass="23535">MPTYKLIYFNITGLGEPIRYMFHHCGIEFEDVRIEIEDWPKRKADMPMGQVPVLEIDGRKYHQSRAISRYLAKHYNLYGADGIEAMEIDTAVDSIDDLRHAIAAFYWEQDPVLKEKFKKIAFEKLPFYLDKFEEQVKKNSGHFVRGKLSWADFVFAAYSGYLSTILVQDTNKDHPELKKLVAKVNGLPNIKAYLERRPKTIA</sequence>
<evidence type="ECO:0000256" key="5">
    <source>
        <dbReference type="ARBA" id="ARBA00047960"/>
    </source>
</evidence>
<dbReference type="SUPFAM" id="SSF47616">
    <property type="entry name" value="GST C-terminal domain-like"/>
    <property type="match status" value="1"/>
</dbReference>
<dbReference type="Proteomes" id="UP000008237">
    <property type="component" value="Unassembled WGS sequence"/>
</dbReference>
<dbReference type="PROSITE" id="PS50405">
    <property type="entry name" value="GST_CTER"/>
    <property type="match status" value="1"/>
</dbReference>
<evidence type="ECO:0000259" key="7">
    <source>
        <dbReference type="PROSITE" id="PS50405"/>
    </source>
</evidence>
<dbReference type="CDD" id="cd03039">
    <property type="entry name" value="GST_N_Sigma_like"/>
    <property type="match status" value="1"/>
</dbReference>
<dbReference type="AlphaFoldDB" id="E2C1V0"/>
<gene>
    <name evidence="8" type="ORF">EAI_14657</name>
</gene>
<dbReference type="InterPro" id="IPR004045">
    <property type="entry name" value="Glutathione_S-Trfase_N"/>
</dbReference>
<evidence type="ECO:0000256" key="3">
    <source>
        <dbReference type="ARBA" id="ARBA00022679"/>
    </source>
</evidence>
<dbReference type="PANTHER" id="PTHR11571:SF224">
    <property type="entry name" value="HEMATOPOIETIC PROSTAGLANDIN D SYNTHASE"/>
    <property type="match status" value="1"/>
</dbReference>
<dbReference type="InterPro" id="IPR040079">
    <property type="entry name" value="Glutathione_S-Trfase"/>
</dbReference>
<evidence type="ECO:0000313" key="8">
    <source>
        <dbReference type="EMBL" id="EFN78062.1"/>
    </source>
</evidence>